<dbReference type="Gene3D" id="1.10.530.10">
    <property type="match status" value="1"/>
</dbReference>
<dbReference type="PANTHER" id="PTHR33308:SF9">
    <property type="entry name" value="PEPTIDOGLYCAN HYDROLASE FLGJ"/>
    <property type="match status" value="1"/>
</dbReference>
<evidence type="ECO:0000256" key="1">
    <source>
        <dbReference type="ARBA" id="ARBA00022801"/>
    </source>
</evidence>
<dbReference type="PANTHER" id="PTHR33308">
    <property type="entry name" value="PEPTIDOGLYCAN HYDROLASE FLGJ"/>
    <property type="match status" value="1"/>
</dbReference>
<protein>
    <submittedName>
        <fullName evidence="4">Mannosyl-glycoprotein endo-beta-N-acetylglucosamidase-like domain containing protein</fullName>
    </submittedName>
</protein>
<sequence length="285" mass="29273">MADRAQIEAFKRTMWPHALAVSQQTGVDPKIVLAQSAHETDWGNAAPNNNYFGVKDASGGGASLATTEQVGGKMVPQKARFKVYEDPSQSAADYGTQMNTKFAGVGQAQGLDAQLAALSKSGYATDGNYGKSIGSIARSFADLDHGATPSELPPISPPMPPSQQVSGGLLGQQPQAAPPPVEPQAPDENLGAAVASINALPDDPSAPSWSKALAGLGKSLNSGAKDVSTGMGLLAAGTPSGAAPPMPTMQVHRPDTSQMMGLLNPFAAQIDPAKKKQMMMGLLGQ</sequence>
<proteinExistence type="predicted"/>
<accession>A0A6J5S296</accession>
<evidence type="ECO:0000259" key="3">
    <source>
        <dbReference type="SMART" id="SM00047"/>
    </source>
</evidence>
<evidence type="ECO:0000313" key="4">
    <source>
        <dbReference type="EMBL" id="CAB4200693.1"/>
    </source>
</evidence>
<feature type="compositionally biased region" description="Low complexity" evidence="2">
    <location>
        <begin position="162"/>
        <end position="175"/>
    </location>
</feature>
<dbReference type="EMBL" id="LR797300">
    <property type="protein sequence ID" value="CAB4200693.1"/>
    <property type="molecule type" value="Genomic_DNA"/>
</dbReference>
<gene>
    <name evidence="4" type="ORF">UFOVP1339_62</name>
</gene>
<dbReference type="GO" id="GO:0004040">
    <property type="term" value="F:amidase activity"/>
    <property type="evidence" value="ECO:0007669"/>
    <property type="project" value="InterPro"/>
</dbReference>
<name>A0A6J5S296_9CAUD</name>
<organism evidence="4">
    <name type="scientific">uncultured Caudovirales phage</name>
    <dbReference type="NCBI Taxonomy" id="2100421"/>
    <lineage>
        <taxon>Viruses</taxon>
        <taxon>Duplodnaviria</taxon>
        <taxon>Heunggongvirae</taxon>
        <taxon>Uroviricota</taxon>
        <taxon>Caudoviricetes</taxon>
        <taxon>Peduoviridae</taxon>
        <taxon>Maltschvirus</taxon>
        <taxon>Maltschvirus maltsch</taxon>
    </lineage>
</organism>
<dbReference type="InterPro" id="IPR051056">
    <property type="entry name" value="Glycosyl_Hydrolase_73"/>
</dbReference>
<keyword evidence="1" id="KW-0378">Hydrolase</keyword>
<dbReference type="SMART" id="SM00047">
    <property type="entry name" value="LYZ2"/>
    <property type="match status" value="1"/>
</dbReference>
<feature type="domain" description="Mannosyl-glycoprotein endo-beta-N-acetylglucosamidase-like" evidence="3">
    <location>
        <begin position="1"/>
        <end position="142"/>
    </location>
</feature>
<reference evidence="4" key="1">
    <citation type="submission" date="2020-05" db="EMBL/GenBank/DDBJ databases">
        <authorList>
            <person name="Chiriac C."/>
            <person name="Salcher M."/>
            <person name="Ghai R."/>
            <person name="Kavagutti S V."/>
        </authorList>
    </citation>
    <scope>NUCLEOTIDE SEQUENCE</scope>
</reference>
<dbReference type="InterPro" id="IPR002901">
    <property type="entry name" value="MGlyc_endo_b_GlcNAc-like_dom"/>
</dbReference>
<dbReference type="Pfam" id="PF01832">
    <property type="entry name" value="Glucosaminidase"/>
    <property type="match status" value="1"/>
</dbReference>
<evidence type="ECO:0000256" key="2">
    <source>
        <dbReference type="SAM" id="MobiDB-lite"/>
    </source>
</evidence>
<feature type="compositionally biased region" description="Pro residues" evidence="2">
    <location>
        <begin position="151"/>
        <end position="161"/>
    </location>
</feature>
<feature type="region of interest" description="Disordered" evidence="2">
    <location>
        <begin position="144"/>
        <end position="186"/>
    </location>
</feature>